<proteinExistence type="predicted"/>
<dbReference type="OrthoDB" id="10261062at2759"/>
<keyword evidence="3" id="KW-1185">Reference proteome</keyword>
<evidence type="ECO:0000313" key="3">
    <source>
        <dbReference type="Proteomes" id="UP000299102"/>
    </source>
</evidence>
<sequence>MTTERKEEAKRKAQLRKEEREKRMAGQSYFGFRKTKMAGDREKWIQDVPKSSRKMGPTCKSEFCAKGVNRLCTVFTEEKRRDIFHEFWNGMDWRTKRAYVRALVDSIPPKRRRLKHKGDISRKGDSKLYHLLNGEKRIPVCRVMFLNTLGIKEAMVRSWLHTDEHAAKTKRRPVKSQSVEAYIDMLPKTPPKCSYCRSYTSLMYLSDIRNQHQLYNKYVDDMKGAGATPASRKTFTKVFTGKNIRIFKPKKEGDACDLRAEHNVQAPPQTYQTIDAMQTQVIENYEQW</sequence>
<gene>
    <name evidence="2" type="ORF">EVAR_6921_1</name>
</gene>
<reference evidence="2 3" key="1">
    <citation type="journal article" date="2019" name="Commun. Biol.">
        <title>The bagworm genome reveals a unique fibroin gene that provides high tensile strength.</title>
        <authorList>
            <person name="Kono N."/>
            <person name="Nakamura H."/>
            <person name="Ohtoshi R."/>
            <person name="Tomita M."/>
            <person name="Numata K."/>
            <person name="Arakawa K."/>
        </authorList>
    </citation>
    <scope>NUCLEOTIDE SEQUENCE [LARGE SCALE GENOMIC DNA]</scope>
</reference>
<comment type="caution">
    <text evidence="2">The sequence shown here is derived from an EMBL/GenBank/DDBJ whole genome shotgun (WGS) entry which is preliminary data.</text>
</comment>
<name>A0A4C1TJF3_EUMVA</name>
<dbReference type="PANTHER" id="PTHR10773:SF19">
    <property type="match status" value="1"/>
</dbReference>
<organism evidence="2 3">
    <name type="scientific">Eumeta variegata</name>
    <name type="common">Bagworm moth</name>
    <name type="synonym">Eumeta japonica</name>
    <dbReference type="NCBI Taxonomy" id="151549"/>
    <lineage>
        <taxon>Eukaryota</taxon>
        <taxon>Metazoa</taxon>
        <taxon>Ecdysozoa</taxon>
        <taxon>Arthropoda</taxon>
        <taxon>Hexapoda</taxon>
        <taxon>Insecta</taxon>
        <taxon>Pterygota</taxon>
        <taxon>Neoptera</taxon>
        <taxon>Endopterygota</taxon>
        <taxon>Lepidoptera</taxon>
        <taxon>Glossata</taxon>
        <taxon>Ditrysia</taxon>
        <taxon>Tineoidea</taxon>
        <taxon>Psychidae</taxon>
        <taxon>Oiketicinae</taxon>
        <taxon>Eumeta</taxon>
    </lineage>
</organism>
<evidence type="ECO:0000313" key="2">
    <source>
        <dbReference type="EMBL" id="GBP13577.1"/>
    </source>
</evidence>
<dbReference type="Proteomes" id="UP000299102">
    <property type="component" value="Unassembled WGS sequence"/>
</dbReference>
<evidence type="ECO:0000256" key="1">
    <source>
        <dbReference type="SAM" id="MobiDB-lite"/>
    </source>
</evidence>
<feature type="region of interest" description="Disordered" evidence="1">
    <location>
        <begin position="1"/>
        <end position="26"/>
    </location>
</feature>
<dbReference type="PANTHER" id="PTHR10773">
    <property type="entry name" value="DNA-DIRECTED RNA POLYMERASES I, II, AND III SUBUNIT RPABC2"/>
    <property type="match status" value="1"/>
</dbReference>
<accession>A0A4C1TJF3</accession>
<feature type="compositionally biased region" description="Basic and acidic residues" evidence="1">
    <location>
        <begin position="1"/>
        <end position="24"/>
    </location>
</feature>
<protein>
    <submittedName>
        <fullName evidence="2">Uncharacterized protein</fullName>
    </submittedName>
</protein>
<dbReference type="EMBL" id="BGZK01000058">
    <property type="protein sequence ID" value="GBP13577.1"/>
    <property type="molecule type" value="Genomic_DNA"/>
</dbReference>
<dbReference type="AlphaFoldDB" id="A0A4C1TJF3"/>